<dbReference type="EMBL" id="BDRX01000004">
    <property type="protein sequence ID" value="GBF88267.1"/>
    <property type="molecule type" value="Genomic_DNA"/>
</dbReference>
<gene>
    <name evidence="1" type="ORF">Rsub_00979</name>
</gene>
<sequence length="216" mass="23529">MILTKASRGVEDLLDGGGNNFNDYFAALWRSSLPGAPNPCKNQNFVQTYLDKAPYTGMTINTVQYRSHHQFHAHIGMAQNQLHKGCVDALIKAGAVTRARRWSDMKTCDFVSPVSGKTITTEVWLRLEKVRDPATSVPKNVGTLITKAAKLMRKAGMSDSAISDFTAFAVTGASLNGNTYFAVLIFNIHKAWAADPAHLHSGSVGDHVMLVSPPKQ</sequence>
<name>A0A2V0NTL6_9CHLO</name>
<comment type="caution">
    <text evidence="1">The sequence shown here is derived from an EMBL/GenBank/DDBJ whole genome shotgun (WGS) entry which is preliminary data.</text>
</comment>
<dbReference type="InParanoid" id="A0A2V0NTL6"/>
<keyword evidence="2" id="KW-1185">Reference proteome</keyword>
<organism evidence="1 2">
    <name type="scientific">Raphidocelis subcapitata</name>
    <dbReference type="NCBI Taxonomy" id="307507"/>
    <lineage>
        <taxon>Eukaryota</taxon>
        <taxon>Viridiplantae</taxon>
        <taxon>Chlorophyta</taxon>
        <taxon>core chlorophytes</taxon>
        <taxon>Chlorophyceae</taxon>
        <taxon>CS clade</taxon>
        <taxon>Sphaeropleales</taxon>
        <taxon>Selenastraceae</taxon>
        <taxon>Raphidocelis</taxon>
    </lineage>
</organism>
<protein>
    <submittedName>
        <fullName evidence="1">Uncharacterized protein</fullName>
    </submittedName>
</protein>
<proteinExistence type="predicted"/>
<evidence type="ECO:0000313" key="2">
    <source>
        <dbReference type="Proteomes" id="UP000247498"/>
    </source>
</evidence>
<dbReference type="Proteomes" id="UP000247498">
    <property type="component" value="Unassembled WGS sequence"/>
</dbReference>
<dbReference type="AlphaFoldDB" id="A0A2V0NTL6"/>
<evidence type="ECO:0000313" key="1">
    <source>
        <dbReference type="EMBL" id="GBF88267.1"/>
    </source>
</evidence>
<accession>A0A2V0NTL6</accession>
<reference evidence="1 2" key="1">
    <citation type="journal article" date="2018" name="Sci. Rep.">
        <title>Raphidocelis subcapitata (=Pseudokirchneriella subcapitata) provides an insight into genome evolution and environmental adaptations in the Sphaeropleales.</title>
        <authorList>
            <person name="Suzuki S."/>
            <person name="Yamaguchi H."/>
            <person name="Nakajima N."/>
            <person name="Kawachi M."/>
        </authorList>
    </citation>
    <scope>NUCLEOTIDE SEQUENCE [LARGE SCALE GENOMIC DNA]</scope>
    <source>
        <strain evidence="1 2">NIES-35</strain>
    </source>
</reference>